<reference evidence="9" key="1">
    <citation type="submission" date="2021-02" db="EMBL/GenBank/DDBJ databases">
        <title>Psilocybe cubensis genome.</title>
        <authorList>
            <person name="Mckernan K.J."/>
            <person name="Crawford S."/>
            <person name="Trippe A."/>
            <person name="Kane L.T."/>
            <person name="Mclaughlin S."/>
        </authorList>
    </citation>
    <scope>NUCLEOTIDE SEQUENCE [LARGE SCALE GENOMIC DNA]</scope>
    <source>
        <strain evidence="9">MGC-MH-2018</strain>
    </source>
</reference>
<feature type="region of interest" description="Disordered" evidence="6">
    <location>
        <begin position="465"/>
        <end position="495"/>
    </location>
</feature>
<feature type="compositionally biased region" description="Low complexity" evidence="6">
    <location>
        <begin position="479"/>
        <end position="494"/>
    </location>
</feature>
<sequence>MTESSSLSPISESSSSNETRIRSTKRKLDDAFQVLDSAVSPSRALDGPPPPKRSNTIRSLYSTLSKYGIKSGTAPNKRHAYLNPFHHWKSTPHLTAILSRAASKTKSTFTFKFSAPTPTPGPVLPPTAEYRPSSLTSFLSRLATFKLATYANKPSAIDAVAASKCGWVNDGKDRLVCGLCNASWVLAGREGLSRDAANSLIEKQRIGLVESHKAGCPWRTRQCDESIYCVPLSSPTMMIKDIKTKAIAMDQLIKDISIKHPLTASQLSSLRAAVISYTLPVNESSESTNEQEVQPPPPPSEPSDNAMLASLFGWNLVSPSLPEPPRRVSLSRANSSVPSVPASPALSRASSVSLPQTPPPKRPRQSISTDIALRLPINLNKAENALLQCDLCQRRIGLWAFSLRSTEDDANMNIGSPSSQQASDDVNNTPGPVSRPKKPLPRRSLDLLKEHRSYCPYVVRSTVVPTFPNSQTPSTPGKSSVASSNGHGSSLSLSQFNSRNGVPGALEGWRAVLTVVLRYGMVQKQRIEYSFLAPKDSTEESGDNSDKMDVDNVKAMVTGVKTRGGKDLLKYVKGLLG</sequence>
<evidence type="ECO:0000256" key="3">
    <source>
        <dbReference type="ARBA" id="ARBA00022771"/>
    </source>
</evidence>
<dbReference type="InterPro" id="IPR013909">
    <property type="entry name" value="NuBaID_C"/>
</dbReference>
<dbReference type="Pfam" id="PF07967">
    <property type="entry name" value="zf-C3HC"/>
    <property type="match status" value="1"/>
</dbReference>
<protein>
    <recommendedName>
        <fullName evidence="10">Zf-C3HC-domain-containing protein</fullName>
    </recommendedName>
</protein>
<evidence type="ECO:0000256" key="2">
    <source>
        <dbReference type="ARBA" id="ARBA00022723"/>
    </source>
</evidence>
<keyword evidence="4" id="KW-0862">Zinc</keyword>
<dbReference type="InterPro" id="IPR012935">
    <property type="entry name" value="NuBaID_N"/>
</dbReference>
<feature type="region of interest" description="Disordered" evidence="6">
    <location>
        <begin position="281"/>
        <end position="305"/>
    </location>
</feature>
<accession>A0A8H8CMP4</accession>
<evidence type="ECO:0000256" key="5">
    <source>
        <dbReference type="ARBA" id="ARBA00023242"/>
    </source>
</evidence>
<evidence type="ECO:0000259" key="7">
    <source>
        <dbReference type="Pfam" id="PF07967"/>
    </source>
</evidence>
<evidence type="ECO:0000256" key="4">
    <source>
        <dbReference type="ARBA" id="ARBA00022833"/>
    </source>
</evidence>
<dbReference type="PANTHER" id="PTHR15835:SF6">
    <property type="entry name" value="ZINC FINGER C3HC-TYPE PROTEIN 1"/>
    <property type="match status" value="1"/>
</dbReference>
<dbReference type="Pfam" id="PF08600">
    <property type="entry name" value="NuBaID_C"/>
    <property type="match status" value="1"/>
</dbReference>
<evidence type="ECO:0000313" key="9">
    <source>
        <dbReference type="EMBL" id="KAG5170269.1"/>
    </source>
</evidence>
<evidence type="ECO:0000256" key="6">
    <source>
        <dbReference type="SAM" id="MobiDB-lite"/>
    </source>
</evidence>
<proteinExistence type="predicted"/>
<feature type="region of interest" description="Disordered" evidence="6">
    <location>
        <begin position="1"/>
        <end position="56"/>
    </location>
</feature>
<feature type="compositionally biased region" description="Low complexity" evidence="6">
    <location>
        <begin position="331"/>
        <end position="355"/>
    </location>
</feature>
<gene>
    <name evidence="9" type="ORF">JR316_004658</name>
</gene>
<comment type="caution">
    <text evidence="9">The sequence shown here is derived from an EMBL/GenBank/DDBJ whole genome shotgun (WGS) entry which is preliminary data.</text>
</comment>
<evidence type="ECO:0000256" key="1">
    <source>
        <dbReference type="ARBA" id="ARBA00004123"/>
    </source>
</evidence>
<feature type="region of interest" description="Disordered" evidence="6">
    <location>
        <begin position="323"/>
        <end position="368"/>
    </location>
</feature>
<dbReference type="GO" id="GO:0005634">
    <property type="term" value="C:nucleus"/>
    <property type="evidence" value="ECO:0007669"/>
    <property type="project" value="UniProtKB-SubCell"/>
</dbReference>
<dbReference type="EMBL" id="JAFIQS010000004">
    <property type="protein sequence ID" value="KAG5170269.1"/>
    <property type="molecule type" value="Genomic_DNA"/>
</dbReference>
<name>A0A8H8CMP4_PSICU</name>
<organism evidence="9">
    <name type="scientific">Psilocybe cubensis</name>
    <name type="common">Psychedelic mushroom</name>
    <name type="synonym">Stropharia cubensis</name>
    <dbReference type="NCBI Taxonomy" id="181762"/>
    <lineage>
        <taxon>Eukaryota</taxon>
        <taxon>Fungi</taxon>
        <taxon>Dikarya</taxon>
        <taxon>Basidiomycota</taxon>
        <taxon>Agaricomycotina</taxon>
        <taxon>Agaricomycetes</taxon>
        <taxon>Agaricomycetidae</taxon>
        <taxon>Agaricales</taxon>
        <taxon>Agaricineae</taxon>
        <taxon>Strophariaceae</taxon>
        <taxon>Psilocybe</taxon>
    </lineage>
</organism>
<feature type="domain" description="NuBaID C-terminal" evidence="8">
    <location>
        <begin position="380"/>
        <end position="459"/>
    </location>
</feature>
<feature type="compositionally biased region" description="Polar residues" evidence="6">
    <location>
        <begin position="413"/>
        <end position="431"/>
    </location>
</feature>
<feature type="domain" description="C3HC-type" evidence="7">
    <location>
        <begin position="133"/>
        <end position="246"/>
    </location>
</feature>
<evidence type="ECO:0008006" key="10">
    <source>
        <dbReference type="Google" id="ProtNLM"/>
    </source>
</evidence>
<keyword evidence="3" id="KW-0863">Zinc-finger</keyword>
<feature type="compositionally biased region" description="Polar residues" evidence="6">
    <location>
        <begin position="465"/>
        <end position="478"/>
    </location>
</feature>
<feature type="compositionally biased region" description="Low complexity" evidence="6">
    <location>
        <begin position="1"/>
        <end position="18"/>
    </location>
</feature>
<dbReference type="GO" id="GO:0008270">
    <property type="term" value="F:zinc ion binding"/>
    <property type="evidence" value="ECO:0007669"/>
    <property type="project" value="UniProtKB-KW"/>
</dbReference>
<dbReference type="PANTHER" id="PTHR15835">
    <property type="entry name" value="NUCLEAR-INTERACTING PARTNER OF ALK"/>
    <property type="match status" value="1"/>
</dbReference>
<keyword evidence="2" id="KW-0479">Metal-binding</keyword>
<feature type="region of interest" description="Disordered" evidence="6">
    <location>
        <begin position="410"/>
        <end position="441"/>
    </location>
</feature>
<keyword evidence="5" id="KW-0539">Nucleus</keyword>
<evidence type="ECO:0000259" key="8">
    <source>
        <dbReference type="Pfam" id="PF08600"/>
    </source>
</evidence>
<comment type="subcellular location">
    <subcellularLocation>
        <location evidence="1">Nucleus</location>
    </subcellularLocation>
</comment>
<dbReference type="AlphaFoldDB" id="A0A8H8CMP4"/>